<protein>
    <submittedName>
        <fullName evidence="2">VOC family protein</fullName>
    </submittedName>
</protein>
<dbReference type="PANTHER" id="PTHR40265">
    <property type="entry name" value="BLL2707 PROTEIN"/>
    <property type="match status" value="1"/>
</dbReference>
<keyword evidence="3" id="KW-1185">Reference proteome</keyword>
<dbReference type="EMBL" id="JBHUFW010000025">
    <property type="protein sequence ID" value="MFD1864869.1"/>
    <property type="molecule type" value="Genomic_DNA"/>
</dbReference>
<sequence>MYLDHIVHFIEEEPEKAVEVWKRHGFHAAKGGQHLNWGTHNALLYFKDSYIEWLAVEKMEVAEEADHPLTQLLLHDRKGFGTICLRTEDIAQLEERLKGQGIETTGVLDAERKTESGGLIKWKMLFLKEAVSDNLPSPFFIEWNESDSERYEGLRKRGAILPDNEKQAIERCIFGVHDPAASAEKWRSLIGSLELPNCRFEFRKTERKRGRLEEVVLARGTQEVSFEEGVYCIPPNGNI</sequence>
<name>A0ABW4QMN1_9BACL</name>
<evidence type="ECO:0000259" key="1">
    <source>
        <dbReference type="Pfam" id="PF13468"/>
    </source>
</evidence>
<dbReference type="SUPFAM" id="SSF54593">
    <property type="entry name" value="Glyoxalase/Bleomycin resistance protein/Dihydroxybiphenyl dioxygenase"/>
    <property type="match status" value="1"/>
</dbReference>
<dbReference type="InterPro" id="IPR025870">
    <property type="entry name" value="Glyoxalase-like_dom"/>
</dbReference>
<dbReference type="PANTHER" id="PTHR40265:SF1">
    <property type="entry name" value="GLYOXALASE-LIKE DOMAIN-CONTAINING PROTEIN"/>
    <property type="match status" value="1"/>
</dbReference>
<accession>A0ABW4QMN1</accession>
<dbReference type="Proteomes" id="UP001597273">
    <property type="component" value="Unassembled WGS sequence"/>
</dbReference>
<evidence type="ECO:0000313" key="2">
    <source>
        <dbReference type="EMBL" id="MFD1864869.1"/>
    </source>
</evidence>
<reference evidence="3" key="1">
    <citation type="journal article" date="2019" name="Int. J. Syst. Evol. Microbiol.">
        <title>The Global Catalogue of Microorganisms (GCM) 10K type strain sequencing project: providing services to taxonomists for standard genome sequencing and annotation.</title>
        <authorList>
            <consortium name="The Broad Institute Genomics Platform"/>
            <consortium name="The Broad Institute Genome Sequencing Center for Infectious Disease"/>
            <person name="Wu L."/>
            <person name="Ma J."/>
        </authorList>
    </citation>
    <scope>NUCLEOTIDE SEQUENCE [LARGE SCALE GENOMIC DNA]</scope>
    <source>
        <strain evidence="3">CGMCC 1.15475</strain>
    </source>
</reference>
<dbReference type="Gene3D" id="3.10.180.10">
    <property type="entry name" value="2,3-Dihydroxybiphenyl 1,2-Dioxygenase, domain 1"/>
    <property type="match status" value="1"/>
</dbReference>
<evidence type="ECO:0000313" key="3">
    <source>
        <dbReference type="Proteomes" id="UP001597273"/>
    </source>
</evidence>
<proteinExistence type="predicted"/>
<dbReference type="Pfam" id="PF13468">
    <property type="entry name" value="Glyoxalase_3"/>
    <property type="match status" value="1"/>
</dbReference>
<dbReference type="RefSeq" id="WP_204893301.1">
    <property type="nucleotide sequence ID" value="NZ_JBHUFW010000025.1"/>
</dbReference>
<feature type="domain" description="Glyoxalase-like" evidence="1">
    <location>
        <begin position="3"/>
        <end position="189"/>
    </location>
</feature>
<gene>
    <name evidence="2" type="ORF">ACFSDB_18400</name>
</gene>
<dbReference type="InterPro" id="IPR029068">
    <property type="entry name" value="Glyas_Bleomycin-R_OHBP_Dase"/>
</dbReference>
<organism evidence="2 3">
    <name type="scientific">Planococcus chinensis</name>
    <dbReference type="NCBI Taxonomy" id="272917"/>
    <lineage>
        <taxon>Bacteria</taxon>
        <taxon>Bacillati</taxon>
        <taxon>Bacillota</taxon>
        <taxon>Bacilli</taxon>
        <taxon>Bacillales</taxon>
        <taxon>Caryophanaceae</taxon>
        <taxon>Planococcus</taxon>
    </lineage>
</organism>
<comment type="caution">
    <text evidence="2">The sequence shown here is derived from an EMBL/GenBank/DDBJ whole genome shotgun (WGS) entry which is preliminary data.</text>
</comment>